<organism evidence="2 3">
    <name type="scientific">Colletotrichum chrysophilum</name>
    <dbReference type="NCBI Taxonomy" id="1836956"/>
    <lineage>
        <taxon>Eukaryota</taxon>
        <taxon>Fungi</taxon>
        <taxon>Dikarya</taxon>
        <taxon>Ascomycota</taxon>
        <taxon>Pezizomycotina</taxon>
        <taxon>Sordariomycetes</taxon>
        <taxon>Hypocreomycetidae</taxon>
        <taxon>Glomerellales</taxon>
        <taxon>Glomerellaceae</taxon>
        <taxon>Colletotrichum</taxon>
        <taxon>Colletotrichum gloeosporioides species complex</taxon>
    </lineage>
</organism>
<comment type="caution">
    <text evidence="2">The sequence shown here is derived from an EMBL/GenBank/DDBJ whole genome shotgun (WGS) entry which is preliminary data.</text>
</comment>
<evidence type="ECO:0000313" key="3">
    <source>
        <dbReference type="Proteomes" id="UP001243330"/>
    </source>
</evidence>
<dbReference type="Proteomes" id="UP001243330">
    <property type="component" value="Unassembled WGS sequence"/>
</dbReference>
<reference evidence="2" key="1">
    <citation type="submission" date="2023-01" db="EMBL/GenBank/DDBJ databases">
        <title>Colletotrichum chrysophilum M932 genome sequence.</title>
        <authorList>
            <person name="Baroncelli R."/>
        </authorList>
    </citation>
    <scope>NUCLEOTIDE SEQUENCE</scope>
    <source>
        <strain evidence="2">M932</strain>
    </source>
</reference>
<dbReference type="EMBL" id="JAQOWY010000053">
    <property type="protein sequence ID" value="KAK1853504.1"/>
    <property type="molecule type" value="Genomic_DNA"/>
</dbReference>
<evidence type="ECO:0000313" key="2">
    <source>
        <dbReference type="EMBL" id="KAK1853504.1"/>
    </source>
</evidence>
<evidence type="ECO:0000256" key="1">
    <source>
        <dbReference type="SAM" id="MobiDB-lite"/>
    </source>
</evidence>
<proteinExistence type="predicted"/>
<sequence>MGIYHDATAESLNVSNRREACSVTNFGRPGTWQAKSVRCTPIRTWQVLVSGECTAAIWKMPNDPWNHGLAISKKLDVKNFLHEAIVFVIRHVKIYNHKICPATSPPILFSPTADSARLRRQSGELQTPDPLDRVQTPGASSSQNRPGPHDRD</sequence>
<dbReference type="AlphaFoldDB" id="A0AAD9AXC3"/>
<keyword evidence="3" id="KW-1185">Reference proteome</keyword>
<name>A0AAD9AXC3_9PEZI</name>
<gene>
    <name evidence="2" type="ORF">CCHR01_03821</name>
</gene>
<protein>
    <submittedName>
        <fullName evidence="2">Uncharacterized protein</fullName>
    </submittedName>
</protein>
<feature type="region of interest" description="Disordered" evidence="1">
    <location>
        <begin position="118"/>
        <end position="152"/>
    </location>
</feature>
<accession>A0AAD9AXC3</accession>